<dbReference type="EMBL" id="QXTE01000170">
    <property type="protein sequence ID" value="TFK02987.1"/>
    <property type="molecule type" value="Genomic_DNA"/>
</dbReference>
<gene>
    <name evidence="2" type="ORF">DR999_PMT14719</name>
</gene>
<evidence type="ECO:0000313" key="2">
    <source>
        <dbReference type="EMBL" id="TFK02987.1"/>
    </source>
</evidence>
<dbReference type="Proteomes" id="UP000297703">
    <property type="component" value="Unassembled WGS sequence"/>
</dbReference>
<sequence length="100" mass="10686">MSQIRHANRLAVCGAGPGQGARGTAPWWPAGKGGRLIVKKQKQNNQPNIKEKFHESLKLQGSLNVPSAPQTQLHRALDPCERAKLSGDARSEPASGGKVN</sequence>
<feature type="region of interest" description="Disordered" evidence="1">
    <location>
        <begin position="1"/>
        <end position="32"/>
    </location>
</feature>
<proteinExistence type="predicted"/>
<reference evidence="2 3" key="2">
    <citation type="submission" date="2019-04" db="EMBL/GenBank/DDBJ databases">
        <title>The genome sequence of big-headed turtle.</title>
        <authorList>
            <person name="Gong S."/>
        </authorList>
    </citation>
    <scope>NUCLEOTIDE SEQUENCE [LARGE SCALE GENOMIC DNA]</scope>
    <source>
        <strain evidence="2">DO16091913</strain>
        <tissue evidence="2">Muscle</tissue>
    </source>
</reference>
<name>A0A4D9E120_9SAUR</name>
<comment type="caution">
    <text evidence="2">The sequence shown here is derived from an EMBL/GenBank/DDBJ whole genome shotgun (WGS) entry which is preliminary data.</text>
</comment>
<dbReference type="AlphaFoldDB" id="A0A4D9E120"/>
<organism evidence="2 3">
    <name type="scientific">Platysternon megacephalum</name>
    <name type="common">big-headed turtle</name>
    <dbReference type="NCBI Taxonomy" id="55544"/>
    <lineage>
        <taxon>Eukaryota</taxon>
        <taxon>Metazoa</taxon>
        <taxon>Chordata</taxon>
        <taxon>Craniata</taxon>
        <taxon>Vertebrata</taxon>
        <taxon>Euteleostomi</taxon>
        <taxon>Archelosauria</taxon>
        <taxon>Testudinata</taxon>
        <taxon>Testudines</taxon>
        <taxon>Cryptodira</taxon>
        <taxon>Durocryptodira</taxon>
        <taxon>Testudinoidea</taxon>
        <taxon>Platysternidae</taxon>
        <taxon>Platysternon</taxon>
    </lineage>
</organism>
<reference evidence="2 3" key="1">
    <citation type="submission" date="2019-04" db="EMBL/GenBank/DDBJ databases">
        <title>Draft genome of the big-headed turtle Platysternon megacephalum.</title>
        <authorList>
            <person name="Gong S."/>
        </authorList>
    </citation>
    <scope>NUCLEOTIDE SEQUENCE [LARGE SCALE GENOMIC DNA]</scope>
    <source>
        <strain evidence="2">DO16091913</strain>
        <tissue evidence="2">Muscle</tissue>
    </source>
</reference>
<evidence type="ECO:0000313" key="3">
    <source>
        <dbReference type="Proteomes" id="UP000297703"/>
    </source>
</evidence>
<evidence type="ECO:0000256" key="1">
    <source>
        <dbReference type="SAM" id="MobiDB-lite"/>
    </source>
</evidence>
<protein>
    <submittedName>
        <fullName evidence="2">Centromere protein O</fullName>
    </submittedName>
</protein>
<keyword evidence="3" id="KW-1185">Reference proteome</keyword>
<accession>A0A4D9E120</accession>